<dbReference type="PANTHER" id="PTHR43547:SF2">
    <property type="entry name" value="HYBRID SIGNAL TRANSDUCTION HISTIDINE KINASE C"/>
    <property type="match status" value="1"/>
</dbReference>
<evidence type="ECO:0000259" key="7">
    <source>
        <dbReference type="PROSITE" id="PS50109"/>
    </source>
</evidence>
<dbReference type="InterPro" id="IPR013783">
    <property type="entry name" value="Ig-like_fold"/>
</dbReference>
<keyword evidence="8" id="KW-0418">Kinase</keyword>
<evidence type="ECO:0000313" key="9">
    <source>
        <dbReference type="Proteomes" id="UP001258315"/>
    </source>
</evidence>
<gene>
    <name evidence="8" type="ORF">QE417_000593</name>
</gene>
<dbReference type="SUPFAM" id="SSF55781">
    <property type="entry name" value="GAF domain-like"/>
    <property type="match status" value="1"/>
</dbReference>
<keyword evidence="5" id="KW-0812">Transmembrane</keyword>
<organism evidence="8 9">
    <name type="scientific">Mucilaginibacter terrae</name>
    <dbReference type="NCBI Taxonomy" id="1955052"/>
    <lineage>
        <taxon>Bacteria</taxon>
        <taxon>Pseudomonadati</taxon>
        <taxon>Bacteroidota</taxon>
        <taxon>Sphingobacteriia</taxon>
        <taxon>Sphingobacteriales</taxon>
        <taxon>Sphingobacteriaceae</taxon>
        <taxon>Mucilaginibacter</taxon>
    </lineage>
</organism>
<keyword evidence="6" id="KW-0732">Signal</keyword>
<accession>A0ABU3GP17</accession>
<evidence type="ECO:0000256" key="2">
    <source>
        <dbReference type="ARBA" id="ARBA00012438"/>
    </source>
</evidence>
<evidence type="ECO:0000256" key="4">
    <source>
        <dbReference type="SAM" id="Coils"/>
    </source>
</evidence>
<sequence>MKNKLSKYGFKLRCFSIILMLCDLSGLRALAQTLGAESGIPIQKEFLPADYKASGQNFAITADKRGVLYFANFSGVLEFDGTTWRTILTKERTKVNTLVTDTAGRVYVGTRGEIGYLQPNKLGDMQFVSLTHKLKPYHVDFPDVISSYSASEGVYFITANQIILWNGKKMQVQSFSNPLISAYYVDGSLFVQLKIGGLKCYVGGKFIPVEGGEMFTEQVTINCMIRVAHNQILIGSGNQGLFMWSPAGVISFNSNANEYLKTNLISYGTALKDGSFAFGTIHGGVVVITDHGVSKQIFSKSTTGLYDNNVHFVYEDDNHGFWIATEKHIARVEMPSYLSFYNNKKNVSGNVTGITRFQGKLFAGTDQGLLQYNTAQMRFTPVAGLQMPCQYLLRLSNQLLIATSNGIYTYNGSSAQNLAQGYAVSLHQSTINPNLIYAGLLNGVVVLQNSGGKLLSKGRLPGVFNEVREIAENGNDNLWLQVPGKGLINYSTITNKGQLYNKNKGLPYSSGNHLNMVGNQLFVGTVKGAYQYNASKDKFEHANIFKGDSTANYNWLDQMLEDKAGNLWTTSGNGTDVNSFKKTTAGFEPNNAVLAPVKDQQIFSIFPDDNGAGVWIGSADNLIFFDSRYDVKFSAVKPALIRSVTVNADSILFSGTYFNTDNLPAYTQNSTLTPTLNYKHNNISFTFTSPSATGDGAMQYKYYLQGFDTDTTTWTGQTQKEYSNLPAGKYTFHVQAKNIFGFKSTEATYTFTITKPFYQTLWAYLIYLLVLAGIVILVVRLRSQKLQREKEKLEGLIKERTAEVIMQKEAIESQSQELAGKNDELEKINLIVKSINAEINFDNLMQAILERAKIIRGAEKAAMLVFDKASGHFKFKASYGYNTAVLDEIEITPDDAQTRYLSTAEEIYEDIYFVKSVKSIRNDAQLASVNKAKSSLMMVIKLNHQIHAYMIMENWQKRNAFDERDFSLLKNLKEHFVAAVIKTELLEDIQDSLINLKNTQEQLIRQEKMASIGQLTKGIVDRILNPLNYINNFSSLSANLVDESLEVMDKPEMNADDKEEMLDILSTVKSNMHKVHEHGSSASRIVKGMEKILREKSNIFISTDINKLIETSVKQAVAEGSKEFPGVEVTINMNLNRTLENVDVLPVEMNMVLHNLISNSYYAVADRKKQQPDHQPQISISTTCDAERLEIKIWDNGKGILLQERKQLFQPFFTTKPTAKGTGLGLYLSQDIIKEHKGTITVETEESVYTEFTIIIPKNRNITLSN</sequence>
<dbReference type="Gene3D" id="3.30.450.40">
    <property type="match status" value="1"/>
</dbReference>
<feature type="coiled-coil region" evidence="4">
    <location>
        <begin position="783"/>
        <end position="828"/>
    </location>
</feature>
<feature type="chain" id="PRO_5047533721" description="histidine kinase" evidence="6">
    <location>
        <begin position="32"/>
        <end position="1266"/>
    </location>
</feature>
<dbReference type="SUPFAM" id="SSF55874">
    <property type="entry name" value="ATPase domain of HSP90 chaperone/DNA topoisomerase II/histidine kinase"/>
    <property type="match status" value="1"/>
</dbReference>
<dbReference type="RefSeq" id="WP_311947401.1">
    <property type="nucleotide sequence ID" value="NZ_JAVLVU010000001.1"/>
</dbReference>
<dbReference type="Gene3D" id="1.10.287.130">
    <property type="match status" value="1"/>
</dbReference>
<evidence type="ECO:0000256" key="6">
    <source>
        <dbReference type="SAM" id="SignalP"/>
    </source>
</evidence>
<dbReference type="InterPro" id="IPR004358">
    <property type="entry name" value="Sig_transdc_His_kin-like_C"/>
</dbReference>
<dbReference type="Pfam" id="PF02518">
    <property type="entry name" value="HATPase_c"/>
    <property type="match status" value="1"/>
</dbReference>
<evidence type="ECO:0000256" key="5">
    <source>
        <dbReference type="SAM" id="Phobius"/>
    </source>
</evidence>
<dbReference type="PRINTS" id="PR00344">
    <property type="entry name" value="BCTRLSENSOR"/>
</dbReference>
<dbReference type="Proteomes" id="UP001258315">
    <property type="component" value="Unassembled WGS sequence"/>
</dbReference>
<dbReference type="Gene3D" id="2.60.40.10">
    <property type="entry name" value="Immunoglobulins"/>
    <property type="match status" value="1"/>
</dbReference>
<keyword evidence="5" id="KW-1133">Transmembrane helix</keyword>
<dbReference type="PROSITE" id="PS50109">
    <property type="entry name" value="HIS_KIN"/>
    <property type="match status" value="1"/>
</dbReference>
<comment type="catalytic activity">
    <reaction evidence="1">
        <text>ATP + protein L-histidine = ADP + protein N-phospho-L-histidine.</text>
        <dbReference type="EC" id="2.7.13.3"/>
    </reaction>
</comment>
<comment type="caution">
    <text evidence="8">The sequence shown here is derived from an EMBL/GenBank/DDBJ whole genome shotgun (WGS) entry which is preliminary data.</text>
</comment>
<dbReference type="InterPro" id="IPR011123">
    <property type="entry name" value="Y_Y_Y"/>
</dbReference>
<proteinExistence type="predicted"/>
<dbReference type="InterPro" id="IPR036890">
    <property type="entry name" value="HATPase_C_sf"/>
</dbReference>
<reference evidence="9" key="1">
    <citation type="submission" date="2023-07" db="EMBL/GenBank/DDBJ databases">
        <title>Functional and genomic diversity of the sorghum phyllosphere microbiome.</title>
        <authorList>
            <person name="Shade A."/>
        </authorList>
    </citation>
    <scope>NUCLEOTIDE SEQUENCE [LARGE SCALE GENOMIC DNA]</scope>
    <source>
        <strain evidence="9">SORGH_AS_0422</strain>
    </source>
</reference>
<dbReference type="InterPro" id="IPR005467">
    <property type="entry name" value="His_kinase_dom"/>
</dbReference>
<feature type="domain" description="Histidine kinase" evidence="7">
    <location>
        <begin position="1018"/>
        <end position="1260"/>
    </location>
</feature>
<keyword evidence="9" id="KW-1185">Reference proteome</keyword>
<keyword evidence="3" id="KW-0597">Phosphoprotein</keyword>
<keyword evidence="8" id="KW-0808">Transferase</keyword>
<dbReference type="InterPro" id="IPR029016">
    <property type="entry name" value="GAF-like_dom_sf"/>
</dbReference>
<protein>
    <recommendedName>
        <fullName evidence="2">histidine kinase</fullName>
        <ecNumber evidence="2">2.7.13.3</ecNumber>
    </recommendedName>
</protein>
<dbReference type="EMBL" id="JAVLVU010000001">
    <property type="protein sequence ID" value="MDT3401521.1"/>
    <property type="molecule type" value="Genomic_DNA"/>
</dbReference>
<dbReference type="SMART" id="SM00387">
    <property type="entry name" value="HATPase_c"/>
    <property type="match status" value="1"/>
</dbReference>
<keyword evidence="5" id="KW-0472">Membrane</keyword>
<dbReference type="PANTHER" id="PTHR43547">
    <property type="entry name" value="TWO-COMPONENT HISTIDINE KINASE"/>
    <property type="match status" value="1"/>
</dbReference>
<evidence type="ECO:0000313" key="8">
    <source>
        <dbReference type="EMBL" id="MDT3401521.1"/>
    </source>
</evidence>
<dbReference type="InterPro" id="IPR003594">
    <property type="entry name" value="HATPase_dom"/>
</dbReference>
<name>A0ABU3GP17_9SPHI</name>
<feature type="transmembrane region" description="Helical" evidence="5">
    <location>
        <begin position="761"/>
        <end position="781"/>
    </location>
</feature>
<evidence type="ECO:0000256" key="3">
    <source>
        <dbReference type="ARBA" id="ARBA00022553"/>
    </source>
</evidence>
<dbReference type="Gene3D" id="3.30.565.10">
    <property type="entry name" value="Histidine kinase-like ATPase, C-terminal domain"/>
    <property type="match status" value="1"/>
</dbReference>
<keyword evidence="4" id="KW-0175">Coiled coil</keyword>
<evidence type="ECO:0000256" key="1">
    <source>
        <dbReference type="ARBA" id="ARBA00000085"/>
    </source>
</evidence>
<dbReference type="Pfam" id="PF07495">
    <property type="entry name" value="Y_Y_Y"/>
    <property type="match status" value="1"/>
</dbReference>
<dbReference type="EC" id="2.7.13.3" evidence="2"/>
<dbReference type="Gene3D" id="2.130.10.10">
    <property type="entry name" value="YVTN repeat-like/Quinoprotein amine dehydrogenase"/>
    <property type="match status" value="2"/>
</dbReference>
<dbReference type="InterPro" id="IPR015943">
    <property type="entry name" value="WD40/YVTN_repeat-like_dom_sf"/>
</dbReference>
<dbReference type="GO" id="GO:0016301">
    <property type="term" value="F:kinase activity"/>
    <property type="evidence" value="ECO:0007669"/>
    <property type="project" value="UniProtKB-KW"/>
</dbReference>
<feature type="signal peptide" evidence="6">
    <location>
        <begin position="1"/>
        <end position="31"/>
    </location>
</feature>